<evidence type="ECO:0000256" key="4">
    <source>
        <dbReference type="PROSITE-ProRule" id="PRU00284"/>
    </source>
</evidence>
<dbReference type="CDD" id="cd11386">
    <property type="entry name" value="MCP_signal"/>
    <property type="match status" value="1"/>
</dbReference>
<evidence type="ECO:0000256" key="6">
    <source>
        <dbReference type="SAM" id="Phobius"/>
    </source>
</evidence>
<dbReference type="SUPFAM" id="SSF58104">
    <property type="entry name" value="Methyl-accepting chemotaxis protein (MCP) signaling domain"/>
    <property type="match status" value="1"/>
</dbReference>
<keyword evidence="8" id="KW-0675">Receptor</keyword>
<evidence type="ECO:0000256" key="3">
    <source>
        <dbReference type="ARBA" id="ARBA00029447"/>
    </source>
</evidence>
<name>A0A1M7YXJ9_9VIBR</name>
<dbReference type="Proteomes" id="UP000184600">
    <property type="component" value="Unassembled WGS sequence"/>
</dbReference>
<sequence length="517" mass="57854">MSDERVRYSDKDSLISTTSPSSHITYCNEDFCQISGFREEELLDKPHNVIRHPDMPKAAFEQLWDYIQSGKSWMGMVKNKCKEQGNYYWVSAFVTPIRNAKGEVYEYQSIRTQPSDEQISRATSLYAKMRQNKASVKRFSWLTCTAGLIILQFIILLTGFLNLFPSALILGTSSLVMLLLTGTLFRLKSRLSKIQQQAKNHYDNPLMEQPYTGYCDDLSSVELALLMKKAELRAVTARAGETSEKLLISAEDERANRQVMAQKLDEQTTATEAMSVSTDQMLHSIDDVSNQAKQSSSFAQDAEQMAAVGINTIQETVKTTENLSHILNDSRKALEKLHTDVDGIQAILGLIQEVAEQTNLLALNAAIEAARAGEAGRGFAVVADEVRGLSEKTSNSVDEIRSKIEILQNTVQQATHHMQSGQETSENCVNMSYQSNEAFQAIVNDLKAISEQSTNTSHAIVEQVQVTQGISEHVHRMKHTISETQLLSDSSVERTDALVDQMESLQRLIKQFYTQTT</sequence>
<keyword evidence="9" id="KW-1185">Reference proteome</keyword>
<dbReference type="GO" id="GO:0004888">
    <property type="term" value="F:transmembrane signaling receptor activity"/>
    <property type="evidence" value="ECO:0007669"/>
    <property type="project" value="InterPro"/>
</dbReference>
<evidence type="ECO:0000256" key="1">
    <source>
        <dbReference type="ARBA" id="ARBA00004370"/>
    </source>
</evidence>
<dbReference type="SMART" id="SM00283">
    <property type="entry name" value="MA"/>
    <property type="match status" value="1"/>
</dbReference>
<protein>
    <submittedName>
        <fullName evidence="8">Aerotaxis receptor</fullName>
    </submittedName>
</protein>
<dbReference type="InterPro" id="IPR004089">
    <property type="entry name" value="MCPsignal_dom"/>
</dbReference>
<comment type="similarity">
    <text evidence="3">Belongs to the methyl-accepting chemotaxis (MCP) protein family.</text>
</comment>
<dbReference type="GO" id="GO:0007165">
    <property type="term" value="P:signal transduction"/>
    <property type="evidence" value="ECO:0007669"/>
    <property type="project" value="UniProtKB-KW"/>
</dbReference>
<proteinExistence type="inferred from homology"/>
<feature type="domain" description="Methyl-accepting transducer" evidence="7">
    <location>
        <begin position="242"/>
        <end position="478"/>
    </location>
</feature>
<keyword evidence="6" id="KW-1133">Transmembrane helix</keyword>
<dbReference type="InterPro" id="IPR000014">
    <property type="entry name" value="PAS"/>
</dbReference>
<dbReference type="SUPFAM" id="SSF55785">
    <property type="entry name" value="PYP-like sensor domain (PAS domain)"/>
    <property type="match status" value="1"/>
</dbReference>
<feature type="transmembrane region" description="Helical" evidence="6">
    <location>
        <begin position="167"/>
        <end position="187"/>
    </location>
</feature>
<reference evidence="9" key="1">
    <citation type="submission" date="2016-12" db="EMBL/GenBank/DDBJ databases">
        <authorList>
            <person name="Rodrigo-Torres L."/>
            <person name="Arahal R.D."/>
            <person name="Lucena T."/>
        </authorList>
    </citation>
    <scope>NUCLEOTIDE SEQUENCE [LARGE SCALE GENOMIC DNA]</scope>
</reference>
<accession>A0A1M7YXJ9</accession>
<comment type="subcellular location">
    <subcellularLocation>
        <location evidence="1">Membrane</location>
    </subcellularLocation>
</comment>
<dbReference type="PANTHER" id="PTHR32089">
    <property type="entry name" value="METHYL-ACCEPTING CHEMOTAXIS PROTEIN MCPB"/>
    <property type="match status" value="1"/>
</dbReference>
<organism evidence="8 9">
    <name type="scientific">Vibrio quintilis</name>
    <dbReference type="NCBI Taxonomy" id="1117707"/>
    <lineage>
        <taxon>Bacteria</taxon>
        <taxon>Pseudomonadati</taxon>
        <taxon>Pseudomonadota</taxon>
        <taxon>Gammaproteobacteria</taxon>
        <taxon>Vibrionales</taxon>
        <taxon>Vibrionaceae</taxon>
        <taxon>Vibrio</taxon>
    </lineage>
</organism>
<dbReference type="STRING" id="1117707.VQ7734_03178"/>
<dbReference type="Pfam" id="PF08447">
    <property type="entry name" value="PAS_3"/>
    <property type="match status" value="1"/>
</dbReference>
<evidence type="ECO:0000256" key="5">
    <source>
        <dbReference type="SAM" id="MobiDB-lite"/>
    </source>
</evidence>
<keyword evidence="2 4" id="KW-0807">Transducer</keyword>
<dbReference type="Gene3D" id="1.10.287.950">
    <property type="entry name" value="Methyl-accepting chemotaxis protein"/>
    <property type="match status" value="1"/>
</dbReference>
<dbReference type="AlphaFoldDB" id="A0A1M7YXJ9"/>
<dbReference type="GO" id="GO:0016020">
    <property type="term" value="C:membrane"/>
    <property type="evidence" value="ECO:0007669"/>
    <property type="project" value="UniProtKB-SubCell"/>
</dbReference>
<keyword evidence="6" id="KW-0812">Transmembrane</keyword>
<dbReference type="PROSITE" id="PS50111">
    <property type="entry name" value="CHEMOTAXIS_TRANSDUC_2"/>
    <property type="match status" value="1"/>
</dbReference>
<dbReference type="Gene3D" id="3.30.450.20">
    <property type="entry name" value="PAS domain"/>
    <property type="match status" value="1"/>
</dbReference>
<dbReference type="RefSeq" id="WP_073584317.1">
    <property type="nucleotide sequence ID" value="NZ_AP024897.1"/>
</dbReference>
<dbReference type="InterPro" id="IPR013655">
    <property type="entry name" value="PAS_fold_3"/>
</dbReference>
<dbReference type="InterPro" id="IPR004090">
    <property type="entry name" value="Chemotax_Me-accpt_rcpt"/>
</dbReference>
<feature type="compositionally biased region" description="Basic and acidic residues" evidence="5">
    <location>
        <begin position="1"/>
        <end position="13"/>
    </location>
</feature>
<evidence type="ECO:0000259" key="7">
    <source>
        <dbReference type="PROSITE" id="PS50111"/>
    </source>
</evidence>
<dbReference type="InterPro" id="IPR035965">
    <property type="entry name" value="PAS-like_dom_sf"/>
</dbReference>
<feature type="region of interest" description="Disordered" evidence="5">
    <location>
        <begin position="1"/>
        <end position="20"/>
    </location>
</feature>
<gene>
    <name evidence="8" type="primary">aer_3</name>
    <name evidence="8" type="ORF">VQ7734_03178</name>
</gene>
<evidence type="ECO:0000256" key="2">
    <source>
        <dbReference type="ARBA" id="ARBA00023224"/>
    </source>
</evidence>
<evidence type="ECO:0000313" key="9">
    <source>
        <dbReference type="Proteomes" id="UP000184600"/>
    </source>
</evidence>
<feature type="transmembrane region" description="Helical" evidence="6">
    <location>
        <begin position="139"/>
        <end position="161"/>
    </location>
</feature>
<dbReference type="CDD" id="cd00130">
    <property type="entry name" value="PAS"/>
    <property type="match status" value="1"/>
</dbReference>
<evidence type="ECO:0000313" key="8">
    <source>
        <dbReference type="EMBL" id="SHO57409.1"/>
    </source>
</evidence>
<dbReference type="OrthoDB" id="5675566at2"/>
<dbReference type="NCBIfam" id="TIGR00229">
    <property type="entry name" value="sensory_box"/>
    <property type="match status" value="1"/>
</dbReference>
<dbReference type="EMBL" id="FRFG01000039">
    <property type="protein sequence ID" value="SHO57409.1"/>
    <property type="molecule type" value="Genomic_DNA"/>
</dbReference>
<dbReference type="GO" id="GO:0006935">
    <property type="term" value="P:chemotaxis"/>
    <property type="evidence" value="ECO:0007669"/>
    <property type="project" value="InterPro"/>
</dbReference>
<dbReference type="Pfam" id="PF00015">
    <property type="entry name" value="MCPsignal"/>
    <property type="match status" value="1"/>
</dbReference>
<dbReference type="PANTHER" id="PTHR32089:SF112">
    <property type="entry name" value="LYSOZYME-LIKE PROTEIN-RELATED"/>
    <property type="match status" value="1"/>
</dbReference>
<dbReference type="PRINTS" id="PR00260">
    <property type="entry name" value="CHEMTRNSDUCR"/>
</dbReference>
<keyword evidence="6" id="KW-0472">Membrane</keyword>